<name>A0A9X2YL81_9MYCO</name>
<dbReference type="EMBL" id="JACKSJ010000047">
    <property type="protein sequence ID" value="MCV7169465.1"/>
    <property type="molecule type" value="Genomic_DNA"/>
</dbReference>
<dbReference type="InterPro" id="IPR036365">
    <property type="entry name" value="PGBD-like_sf"/>
</dbReference>
<comment type="caution">
    <text evidence="2">The sequence shown here is derived from an EMBL/GenBank/DDBJ whole genome shotgun (WGS) entry which is preliminary data.</text>
</comment>
<dbReference type="Proteomes" id="UP001140293">
    <property type="component" value="Unassembled WGS sequence"/>
</dbReference>
<organism evidence="2 3">
    <name type="scientific">[Mycobacterium] manitobense</name>
    <dbReference type="NCBI Taxonomy" id="190147"/>
    <lineage>
        <taxon>Bacteria</taxon>
        <taxon>Bacillati</taxon>
        <taxon>Actinomycetota</taxon>
        <taxon>Actinomycetes</taxon>
        <taxon>Mycobacteriales</taxon>
        <taxon>Mycobacteriaceae</taxon>
        <taxon>Mycolicibacterium</taxon>
    </lineage>
</organism>
<accession>A0A9X2YL81</accession>
<dbReference type="Gene3D" id="1.10.101.10">
    <property type="entry name" value="PGBD-like superfamily/PGBD"/>
    <property type="match status" value="1"/>
</dbReference>
<protein>
    <submittedName>
        <fullName evidence="2">Peptidoglycan-binding protein</fullName>
    </submittedName>
</protein>
<proteinExistence type="predicted"/>
<evidence type="ECO:0000313" key="3">
    <source>
        <dbReference type="Proteomes" id="UP001140293"/>
    </source>
</evidence>
<evidence type="ECO:0000259" key="1">
    <source>
        <dbReference type="Pfam" id="PF01471"/>
    </source>
</evidence>
<dbReference type="SUPFAM" id="SSF47090">
    <property type="entry name" value="PGBD-like"/>
    <property type="match status" value="1"/>
</dbReference>
<dbReference type="RefSeq" id="WP_264011657.1">
    <property type="nucleotide sequence ID" value="NZ_JACKSJ010000047.1"/>
</dbReference>
<dbReference type="Pfam" id="PF01471">
    <property type="entry name" value="PG_binding_1"/>
    <property type="match status" value="1"/>
</dbReference>
<reference evidence="2" key="2">
    <citation type="journal article" date="2022" name="BMC Genomics">
        <title>Comparative genome analysis of mycobacteria focusing on tRNA and non-coding RNA.</title>
        <authorList>
            <person name="Behra P.R.K."/>
            <person name="Pettersson B.M.F."/>
            <person name="Ramesh M."/>
            <person name="Das S."/>
            <person name="Dasgupta S."/>
            <person name="Kirsebom L.A."/>
        </authorList>
    </citation>
    <scope>NUCLEOTIDE SEQUENCE</scope>
    <source>
        <strain evidence="2">DSM 44615</strain>
    </source>
</reference>
<evidence type="ECO:0000313" key="2">
    <source>
        <dbReference type="EMBL" id="MCV7169465.1"/>
    </source>
</evidence>
<keyword evidence="3" id="KW-1185">Reference proteome</keyword>
<dbReference type="AlphaFoldDB" id="A0A9X2YL81"/>
<dbReference type="InterPro" id="IPR036366">
    <property type="entry name" value="PGBDSf"/>
</dbReference>
<dbReference type="InterPro" id="IPR002477">
    <property type="entry name" value="Peptidoglycan-bd-like"/>
</dbReference>
<reference evidence="2" key="1">
    <citation type="submission" date="2020-07" db="EMBL/GenBank/DDBJ databases">
        <authorList>
            <person name="Pettersson B.M.F."/>
            <person name="Behra P.R.K."/>
            <person name="Ramesh M."/>
            <person name="Das S."/>
            <person name="Dasgupta S."/>
            <person name="Kirsebom L.A."/>
        </authorList>
    </citation>
    <scope>NUCLEOTIDE SEQUENCE</scope>
    <source>
        <strain evidence="2">DSM 44615</strain>
    </source>
</reference>
<gene>
    <name evidence="2" type="ORF">H7I41_05955</name>
</gene>
<sequence length="152" mass="16454">MTITATVLRIGDRGEDVRQMQARFNRDYPAYSKLATDGDFGPKTEAVVREFERRSGLDDDGVAGPEVLVRLGLTLHNGEDKTCGDGLFVSPSTSCEFAANVRAAWFSAPFVEGEIQAFSPATHQTYTMACVQSRDGVITCRGGNNAVVSFLP</sequence>
<feature type="domain" description="Peptidoglycan binding-like" evidence="1">
    <location>
        <begin position="13"/>
        <end position="71"/>
    </location>
</feature>